<evidence type="ECO:0000313" key="4">
    <source>
        <dbReference type="Proteomes" id="UP000265716"/>
    </source>
</evidence>
<keyword evidence="1" id="KW-1133">Transmembrane helix</keyword>
<name>A0A397C5U5_APHAT</name>
<dbReference type="EMBL" id="QUTA01000824">
    <property type="protein sequence ID" value="RHY36819.1"/>
    <property type="molecule type" value="Genomic_DNA"/>
</dbReference>
<reference evidence="4 5" key="1">
    <citation type="submission" date="2018-08" db="EMBL/GenBank/DDBJ databases">
        <title>Aphanomyces genome sequencing and annotation.</title>
        <authorList>
            <person name="Minardi D."/>
            <person name="Oidtmann B."/>
            <person name="Van Der Giezen M."/>
            <person name="Studholme D.J."/>
        </authorList>
    </citation>
    <scope>NUCLEOTIDE SEQUENCE [LARGE SCALE GENOMIC DNA]</scope>
    <source>
        <strain evidence="3 4">SA</strain>
        <strain evidence="2 5">Yx</strain>
    </source>
</reference>
<protein>
    <submittedName>
        <fullName evidence="2">Uncharacterized protein</fullName>
    </submittedName>
</protein>
<gene>
    <name evidence="2" type="ORF">DYB25_009502</name>
    <name evidence="3" type="ORF">DYB38_009997</name>
</gene>
<dbReference type="AlphaFoldDB" id="A0A397C5U5"/>
<feature type="transmembrane region" description="Helical" evidence="1">
    <location>
        <begin position="77"/>
        <end position="96"/>
    </location>
</feature>
<sequence length="295" mass="32096">MGDALPSIPLCGNATFVSPSVLCSTNIRSLASAVEPAVAAHSIGSNASTAFPPVGEPVATAKMMQPRDQDWTNTSKFYLGSSIWLGCMFLGVVFAVKMRQLPPSEQPSLYYSHARSISNNQSSQVIQDSKDYNDQLHPSTTFMSPNPYIFLTKHSNVRSSTSSQSVVPASLRNLASLASTTTSNQHHLNHHHPSLIFLSSATSSMTSLGDHRPSRPADMHVPRFVYRESDDISTMSSGAAMMTTTGGTRWHTELQDLSEDMCFESMRTRVSNLTVLDMDPNDPNQLDEGKVAVVV</sequence>
<organism evidence="2 5">
    <name type="scientific">Aphanomyces astaci</name>
    <name type="common">Crayfish plague agent</name>
    <dbReference type="NCBI Taxonomy" id="112090"/>
    <lineage>
        <taxon>Eukaryota</taxon>
        <taxon>Sar</taxon>
        <taxon>Stramenopiles</taxon>
        <taxon>Oomycota</taxon>
        <taxon>Saprolegniomycetes</taxon>
        <taxon>Saprolegniales</taxon>
        <taxon>Verrucalvaceae</taxon>
        <taxon>Aphanomyces</taxon>
    </lineage>
</organism>
<dbReference type="EMBL" id="QUTC01006591">
    <property type="protein sequence ID" value="RHY51315.1"/>
    <property type="molecule type" value="Genomic_DNA"/>
</dbReference>
<evidence type="ECO:0000313" key="3">
    <source>
        <dbReference type="EMBL" id="RHY51315.1"/>
    </source>
</evidence>
<proteinExistence type="predicted"/>
<keyword evidence="1" id="KW-0812">Transmembrane</keyword>
<evidence type="ECO:0000313" key="5">
    <source>
        <dbReference type="Proteomes" id="UP000266239"/>
    </source>
</evidence>
<evidence type="ECO:0000256" key="1">
    <source>
        <dbReference type="SAM" id="Phobius"/>
    </source>
</evidence>
<dbReference type="Proteomes" id="UP000265716">
    <property type="component" value="Unassembled WGS sequence"/>
</dbReference>
<keyword evidence="1" id="KW-0472">Membrane</keyword>
<comment type="caution">
    <text evidence="2">The sequence shown here is derived from an EMBL/GenBank/DDBJ whole genome shotgun (WGS) entry which is preliminary data.</text>
</comment>
<dbReference type="Proteomes" id="UP000266239">
    <property type="component" value="Unassembled WGS sequence"/>
</dbReference>
<evidence type="ECO:0000313" key="2">
    <source>
        <dbReference type="EMBL" id="RHY36819.1"/>
    </source>
</evidence>
<accession>A0A397C5U5</accession>